<comment type="caution">
    <text evidence="6">The sequence shown here is derived from an EMBL/GenBank/DDBJ whole genome shotgun (WGS) entry which is preliminary data.</text>
</comment>
<evidence type="ECO:0000256" key="4">
    <source>
        <dbReference type="ARBA" id="ARBA00023136"/>
    </source>
</evidence>
<dbReference type="InterPro" id="IPR019109">
    <property type="entry name" value="MamF_MmsF"/>
</dbReference>
<evidence type="ECO:0000313" key="6">
    <source>
        <dbReference type="EMBL" id="NME09951.1"/>
    </source>
</evidence>
<evidence type="ECO:0000256" key="5">
    <source>
        <dbReference type="SAM" id="Phobius"/>
    </source>
</evidence>
<evidence type="ECO:0000256" key="3">
    <source>
        <dbReference type="ARBA" id="ARBA00022989"/>
    </source>
</evidence>
<protein>
    <submittedName>
        <fullName evidence="6">DUF4870 domain-containing protein</fullName>
    </submittedName>
</protein>
<dbReference type="AlphaFoldDB" id="A0AA44DLX6"/>
<reference evidence="6 7" key="1">
    <citation type="submission" date="2020-04" db="EMBL/GenBank/DDBJ databases">
        <authorList>
            <person name="Hitch T.C.A."/>
            <person name="Wylensek D."/>
            <person name="Clavel T."/>
        </authorList>
    </citation>
    <scope>NUCLEOTIDE SEQUENCE [LARGE SCALE GENOMIC DNA]</scope>
    <source>
        <strain evidence="6 7">Med78_4-601-WT-2</strain>
    </source>
</reference>
<evidence type="ECO:0000256" key="1">
    <source>
        <dbReference type="ARBA" id="ARBA00004141"/>
    </source>
</evidence>
<name>A0AA44DLX6_PARBF</name>
<feature type="transmembrane region" description="Helical" evidence="5">
    <location>
        <begin position="57"/>
        <end position="75"/>
    </location>
</feature>
<comment type="subcellular location">
    <subcellularLocation>
        <location evidence="1">Membrane</location>
        <topology evidence="1">Multi-pass membrane protein</topology>
    </subcellularLocation>
</comment>
<organism evidence="6 7">
    <name type="scientific">Paraclostridium bifermentans</name>
    <name type="common">Clostridium bifermentans</name>
    <dbReference type="NCBI Taxonomy" id="1490"/>
    <lineage>
        <taxon>Bacteria</taxon>
        <taxon>Bacillati</taxon>
        <taxon>Bacillota</taxon>
        <taxon>Clostridia</taxon>
        <taxon>Peptostreptococcales</taxon>
        <taxon>Peptostreptococcaceae</taxon>
        <taxon>Paraclostridium</taxon>
    </lineage>
</organism>
<evidence type="ECO:0000313" key="7">
    <source>
        <dbReference type="Proteomes" id="UP000573963"/>
    </source>
</evidence>
<dbReference type="Proteomes" id="UP000573963">
    <property type="component" value="Unassembled WGS sequence"/>
</dbReference>
<dbReference type="EMBL" id="JABAFD010000005">
    <property type="protein sequence ID" value="NME09951.1"/>
    <property type="molecule type" value="Genomic_DNA"/>
</dbReference>
<accession>A0AA44DLX6</accession>
<dbReference type="Pfam" id="PF09685">
    <property type="entry name" value="MamF_MmsF"/>
    <property type="match status" value="1"/>
</dbReference>
<gene>
    <name evidence="6" type="ORF">HF875_10495</name>
</gene>
<feature type="transmembrane region" description="Helical" evidence="5">
    <location>
        <begin position="12"/>
        <end position="37"/>
    </location>
</feature>
<dbReference type="RefSeq" id="WP_150842920.1">
    <property type="nucleotide sequence ID" value="NZ_JABAFD010000005.1"/>
</dbReference>
<evidence type="ECO:0000256" key="2">
    <source>
        <dbReference type="ARBA" id="ARBA00022692"/>
    </source>
</evidence>
<keyword evidence="3 5" id="KW-1133">Transmembrane helix</keyword>
<sequence>MTENQRSTKNESITMMVMTAAVMMLNIIGVIIAYAAWKIYGKESEFVKKNGLKLIDFYISFVIYEFAILLLVCIVKQAAYLIPAMSIIYLITFIIAIIQYYRHKEFKYPLSFKIIEKLKIKSVENLKK</sequence>
<keyword evidence="4 5" id="KW-0472">Membrane</keyword>
<proteinExistence type="predicted"/>
<feature type="transmembrane region" description="Helical" evidence="5">
    <location>
        <begin position="80"/>
        <end position="101"/>
    </location>
</feature>
<keyword evidence="2 5" id="KW-0812">Transmembrane</keyword>